<dbReference type="Pfam" id="PF00717">
    <property type="entry name" value="Peptidase_S24"/>
    <property type="match status" value="1"/>
</dbReference>
<feature type="domain" description="Peptidase S24/S26A/S26B/S26C" evidence="1">
    <location>
        <begin position="23"/>
        <end position="107"/>
    </location>
</feature>
<dbReference type="InterPro" id="IPR036286">
    <property type="entry name" value="LexA/Signal_pep-like_sf"/>
</dbReference>
<keyword evidence="3" id="KW-1185">Reference proteome</keyword>
<evidence type="ECO:0000259" key="1">
    <source>
        <dbReference type="Pfam" id="PF00717"/>
    </source>
</evidence>
<dbReference type="RefSeq" id="WP_089261316.1">
    <property type="nucleotide sequence ID" value="NZ_FZNV01000004.1"/>
</dbReference>
<reference evidence="2 3" key="1">
    <citation type="submission" date="2017-06" db="EMBL/GenBank/DDBJ databases">
        <authorList>
            <person name="Varghese N."/>
            <person name="Submissions S."/>
        </authorList>
    </citation>
    <scope>NUCLEOTIDE SEQUENCE [LARGE SCALE GENOMIC DNA]</scope>
    <source>
        <strain evidence="2 3">DSM 19840</strain>
    </source>
</reference>
<dbReference type="SUPFAM" id="SSF51306">
    <property type="entry name" value="LexA/Signal peptidase"/>
    <property type="match status" value="1"/>
</dbReference>
<evidence type="ECO:0000313" key="3">
    <source>
        <dbReference type="Proteomes" id="UP000198337"/>
    </source>
</evidence>
<accession>A0ABY1SJT0</accession>
<sequence length="120" mass="13408">MRDEELRLVKKADKSYRVQRPSQTGFSSPATHYNEPRIDLNETLVSNSSATFFIRVADDSFQTFGIAKNDVLIVDKSLVPKPAQLILASVDDAFHIMRVGKAGDPLNLWGVITYIIKSVI</sequence>
<name>A0ABY1SJT0_9FLAO</name>
<comment type="caution">
    <text evidence="2">The sequence shown here is derived from an EMBL/GenBank/DDBJ whole genome shotgun (WGS) entry which is preliminary data.</text>
</comment>
<dbReference type="InterPro" id="IPR015927">
    <property type="entry name" value="Peptidase_S24_S26A/B/C"/>
</dbReference>
<proteinExistence type="predicted"/>
<protein>
    <submittedName>
        <fullName evidence="2">DNA polymerase V</fullName>
    </submittedName>
</protein>
<organism evidence="2 3">
    <name type="scientific">Maribacter sedimenticola</name>
    <dbReference type="NCBI Taxonomy" id="228956"/>
    <lineage>
        <taxon>Bacteria</taxon>
        <taxon>Pseudomonadati</taxon>
        <taxon>Bacteroidota</taxon>
        <taxon>Flavobacteriia</taxon>
        <taxon>Flavobacteriales</taxon>
        <taxon>Flavobacteriaceae</taxon>
        <taxon>Maribacter</taxon>
    </lineage>
</organism>
<dbReference type="Gene3D" id="2.10.109.10">
    <property type="entry name" value="Umud Fragment, subunit A"/>
    <property type="match status" value="1"/>
</dbReference>
<dbReference type="Proteomes" id="UP000198337">
    <property type="component" value="Unassembled WGS sequence"/>
</dbReference>
<gene>
    <name evidence="2" type="ORF">SAMN04488009_2865</name>
</gene>
<evidence type="ECO:0000313" key="2">
    <source>
        <dbReference type="EMBL" id="SNR63428.1"/>
    </source>
</evidence>
<dbReference type="EMBL" id="FZNV01000004">
    <property type="protein sequence ID" value="SNR63428.1"/>
    <property type="molecule type" value="Genomic_DNA"/>
</dbReference>